<organism evidence="1 2">
    <name type="scientific">Vigna angularis var. angularis</name>
    <dbReference type="NCBI Taxonomy" id="157739"/>
    <lineage>
        <taxon>Eukaryota</taxon>
        <taxon>Viridiplantae</taxon>
        <taxon>Streptophyta</taxon>
        <taxon>Embryophyta</taxon>
        <taxon>Tracheophyta</taxon>
        <taxon>Spermatophyta</taxon>
        <taxon>Magnoliopsida</taxon>
        <taxon>eudicotyledons</taxon>
        <taxon>Gunneridae</taxon>
        <taxon>Pentapetalae</taxon>
        <taxon>rosids</taxon>
        <taxon>fabids</taxon>
        <taxon>Fabales</taxon>
        <taxon>Fabaceae</taxon>
        <taxon>Papilionoideae</taxon>
        <taxon>50 kb inversion clade</taxon>
        <taxon>NPAAA clade</taxon>
        <taxon>indigoferoid/millettioid clade</taxon>
        <taxon>Phaseoleae</taxon>
        <taxon>Vigna</taxon>
    </lineage>
</organism>
<reference evidence="1 2" key="1">
    <citation type="journal article" date="2015" name="Sci. Rep.">
        <title>The power of single molecule real-time sequencing technology in the de novo assembly of a eukaryotic genome.</title>
        <authorList>
            <person name="Sakai H."/>
            <person name="Naito K."/>
            <person name="Ogiso-Tanaka E."/>
            <person name="Takahashi Y."/>
            <person name="Iseki K."/>
            <person name="Muto C."/>
            <person name="Satou K."/>
            <person name="Teruya K."/>
            <person name="Shiroma A."/>
            <person name="Shimoji M."/>
            <person name="Hirano T."/>
            <person name="Itoh T."/>
            <person name="Kaga A."/>
            <person name="Tomooka N."/>
        </authorList>
    </citation>
    <scope>NUCLEOTIDE SEQUENCE [LARGE SCALE GENOMIC DNA]</scope>
    <source>
        <strain evidence="2">cv. Shumari</strain>
    </source>
</reference>
<dbReference type="AlphaFoldDB" id="A0A0S3RFP8"/>
<proteinExistence type="predicted"/>
<accession>A0A0S3RFP8</accession>
<evidence type="ECO:0000313" key="1">
    <source>
        <dbReference type="EMBL" id="BAT79247.1"/>
    </source>
</evidence>
<keyword evidence="2" id="KW-1185">Reference proteome</keyword>
<dbReference type="EMBL" id="AP015035">
    <property type="protein sequence ID" value="BAT79247.1"/>
    <property type="molecule type" value="Genomic_DNA"/>
</dbReference>
<gene>
    <name evidence="1" type="primary">Vigan.02G209600</name>
    <name evidence="1" type="ORF">VIGAN_02209600</name>
</gene>
<sequence length="84" mass="9734">MTNRSHPLKTMDKGSLKHSKITMGSRYPNWVPIKPLVIGCKHHVINYWSISWLPMLRHLNYLAETPTWGLCSTMSWTKYSFDGG</sequence>
<dbReference type="Proteomes" id="UP000291084">
    <property type="component" value="Chromosome 2"/>
</dbReference>
<evidence type="ECO:0000313" key="2">
    <source>
        <dbReference type="Proteomes" id="UP000291084"/>
    </source>
</evidence>
<name>A0A0S3RFP8_PHAAN</name>
<protein>
    <submittedName>
        <fullName evidence="1">Uncharacterized protein</fullName>
    </submittedName>
</protein>
<feature type="non-terminal residue" evidence="1">
    <location>
        <position position="84"/>
    </location>
</feature>